<gene>
    <name evidence="3" type="ORF">FIV42_01855</name>
</gene>
<keyword evidence="2" id="KW-0812">Transmembrane</keyword>
<dbReference type="Proteomes" id="UP000315995">
    <property type="component" value="Chromosome"/>
</dbReference>
<dbReference type="NCBIfam" id="NF033768">
    <property type="entry name" value="myxo_SS_tail"/>
    <property type="match status" value="1"/>
</dbReference>
<feature type="compositionally biased region" description="Basic and acidic residues" evidence="1">
    <location>
        <begin position="226"/>
        <end position="240"/>
    </location>
</feature>
<accession>A0A5B8XZ93</accession>
<keyword evidence="2" id="KW-0472">Membrane</keyword>
<accession>A0A4Y6PMT2</accession>
<dbReference type="OrthoDB" id="5377858at2"/>
<keyword evidence="4" id="KW-1185">Reference proteome</keyword>
<feature type="compositionally biased region" description="Gly residues" evidence="1">
    <location>
        <begin position="325"/>
        <end position="336"/>
    </location>
</feature>
<evidence type="ECO:0000313" key="4">
    <source>
        <dbReference type="Proteomes" id="UP000315995"/>
    </source>
</evidence>
<organism evidence="3 4">
    <name type="scientific">Persicimonas caeni</name>
    <dbReference type="NCBI Taxonomy" id="2292766"/>
    <lineage>
        <taxon>Bacteria</taxon>
        <taxon>Deltaproteobacteria</taxon>
        <taxon>Bradymonadales</taxon>
        <taxon>Bradymonadaceae</taxon>
        <taxon>Persicimonas</taxon>
    </lineage>
</organism>
<dbReference type="AlphaFoldDB" id="A0A4Y6PMT2"/>
<dbReference type="EMBL" id="CP041186">
    <property type="protein sequence ID" value="QDG49523.1"/>
    <property type="molecule type" value="Genomic_DNA"/>
</dbReference>
<protein>
    <submittedName>
        <fullName evidence="3">AgmX/PglI C-terminal domain-containing protein</fullName>
    </submittedName>
</protein>
<sequence>MHPQSHSLRVVIVWRSTILEERTFSQMSSPVVRVGQGDKNDFSVLAPGLPDVFEMFERAPDGYTVRFSDRIAGVMQVDDHDWDIDELVAQDRAWPTGKARTDKGAAQIYEMKLATGDWGRLRLGDVHLFFQVIEGREAVAGRGWASVEMPLVAMVAFAALLHGAVLLTAFLTYEPSAELDGLKAIGGFAEVHVHDVPDPLDEDKLEPPSEETSGKKAGGEEGTFGEPDKVVDSKVPKDDGEMVDEVDPSEVGVNKLLSEARLGQGAIAKLMDTSDGISSKADVAFGGGDDELRVGRGTSGLSIRGVKSGGGGEGQGRIHGLGHIDTGGGPGSGGPSTGAHLDRKEAREVKAHLEKRTPQVGDFCDRGDIRKVVGAKASAIKYCFERQLQRQPDLHGKIIAQWKIGLDGKVMSASIASSTMNSRPVESCIEREISRLRFERPDGGICVINYPFVFTGVQ</sequence>
<feature type="region of interest" description="Disordered" evidence="1">
    <location>
        <begin position="197"/>
        <end position="245"/>
    </location>
</feature>
<name>A0A4Y6PMT2_PERCE</name>
<proteinExistence type="predicted"/>
<evidence type="ECO:0000313" key="3">
    <source>
        <dbReference type="EMBL" id="QDG49523.1"/>
    </source>
</evidence>
<dbReference type="RefSeq" id="WP_141196020.1">
    <property type="nucleotide sequence ID" value="NZ_CP041186.1"/>
</dbReference>
<feature type="region of interest" description="Disordered" evidence="1">
    <location>
        <begin position="325"/>
        <end position="345"/>
    </location>
</feature>
<reference evidence="3 4" key="1">
    <citation type="submission" date="2019-06" db="EMBL/GenBank/DDBJ databases">
        <title>Persicimonas caeni gen. nov., sp. nov., a predatory bacterium isolated from solar saltern.</title>
        <authorList>
            <person name="Wang S."/>
        </authorList>
    </citation>
    <scope>NUCLEOTIDE SEQUENCE [LARGE SCALE GENOMIC DNA]</scope>
    <source>
        <strain evidence="3 4">YN101</strain>
    </source>
</reference>
<evidence type="ECO:0000256" key="1">
    <source>
        <dbReference type="SAM" id="MobiDB-lite"/>
    </source>
</evidence>
<dbReference type="InterPro" id="IPR049806">
    <property type="entry name" value="MasK-like_C"/>
</dbReference>
<feature type="transmembrane region" description="Helical" evidence="2">
    <location>
        <begin position="151"/>
        <end position="173"/>
    </location>
</feature>
<evidence type="ECO:0000256" key="2">
    <source>
        <dbReference type="SAM" id="Phobius"/>
    </source>
</evidence>
<keyword evidence="2" id="KW-1133">Transmembrane helix</keyword>